<feature type="transmembrane region" description="Helical" evidence="2">
    <location>
        <begin position="220"/>
        <end position="239"/>
    </location>
</feature>
<keyword evidence="2" id="KW-0472">Membrane</keyword>
<feature type="transmembrane region" description="Helical" evidence="2">
    <location>
        <begin position="382"/>
        <end position="400"/>
    </location>
</feature>
<reference evidence="3" key="1">
    <citation type="journal article" date="2020" name="bioRxiv">
        <title>Comparative genomics of Chlamydomonas.</title>
        <authorList>
            <person name="Craig R.J."/>
            <person name="Hasan A.R."/>
            <person name="Ness R.W."/>
            <person name="Keightley P.D."/>
        </authorList>
    </citation>
    <scope>NUCLEOTIDE SEQUENCE</scope>
    <source>
        <strain evidence="3">CCAP 11/173</strain>
    </source>
</reference>
<comment type="caution">
    <text evidence="3">The sequence shown here is derived from an EMBL/GenBank/DDBJ whole genome shotgun (WGS) entry which is preliminary data.</text>
</comment>
<feature type="transmembrane region" description="Helical" evidence="2">
    <location>
        <begin position="328"/>
        <end position="345"/>
    </location>
</feature>
<keyword evidence="2" id="KW-0812">Transmembrane</keyword>
<proteinExistence type="predicted"/>
<feature type="transmembrane region" description="Helical" evidence="2">
    <location>
        <begin position="302"/>
        <end position="322"/>
    </location>
</feature>
<evidence type="ECO:0000256" key="2">
    <source>
        <dbReference type="SAM" id="Phobius"/>
    </source>
</evidence>
<feature type="transmembrane region" description="Helical" evidence="2">
    <location>
        <begin position="357"/>
        <end position="376"/>
    </location>
</feature>
<feature type="transmembrane region" description="Helical" evidence="2">
    <location>
        <begin position="270"/>
        <end position="295"/>
    </location>
</feature>
<sequence>MPTESELLVRGPRSDEVEPVVEDGPGEALGQTAELREEQHRTSLESTAGAHQAPARGAGASVDDDGPLSRELSSVSLTSTASATVVTVQPDSGAPSNTAPRRPRIWQLPFCAADTSWLHVSNTIVYFVLFCINVLVNSEAVWPSVRAVDRKYGPIVTPAGWAYHIRDLTLFLWGMAMACQGLVESKGWKEGLLGVIGHAWQVLWYSDTIWLVLHVSGSPAGLALAPFFSFFALVAALAVQTRLAWAVWDIHAELQEEGFEGVPPLGYLLYVYPCSLASGWLLVLHCHATTVAVTALAGPDQVALTAGCVSLVLATTVALLLLIRFRDVVFGLAFTWSMASIWVAGFSANDDYRPDQLVAFFCALVLGLLTYCIAAGPQLGGAAGAGGAAAAAAAGLGLLGGPLHGLGPTHTNNHGPAGLH</sequence>
<name>A0A835T4S3_9CHLO</name>
<dbReference type="EMBL" id="JAEHOD010000051">
    <property type="protein sequence ID" value="KAG2436053.1"/>
    <property type="molecule type" value="Genomic_DNA"/>
</dbReference>
<gene>
    <name evidence="3" type="ORF">HYH02_011764</name>
</gene>
<feature type="region of interest" description="Disordered" evidence="1">
    <location>
        <begin position="1"/>
        <end position="70"/>
    </location>
</feature>
<keyword evidence="4" id="KW-1185">Reference proteome</keyword>
<protein>
    <submittedName>
        <fullName evidence="3">Uncharacterized protein</fullName>
    </submittedName>
</protein>
<evidence type="ECO:0000313" key="3">
    <source>
        <dbReference type="EMBL" id="KAG2436053.1"/>
    </source>
</evidence>
<dbReference type="Proteomes" id="UP000613740">
    <property type="component" value="Unassembled WGS sequence"/>
</dbReference>
<dbReference type="AlphaFoldDB" id="A0A835T4S3"/>
<dbReference type="OrthoDB" id="529510at2759"/>
<keyword evidence="2" id="KW-1133">Transmembrane helix</keyword>
<evidence type="ECO:0000256" key="1">
    <source>
        <dbReference type="SAM" id="MobiDB-lite"/>
    </source>
</evidence>
<feature type="compositionally biased region" description="Basic and acidic residues" evidence="1">
    <location>
        <begin position="34"/>
        <end position="43"/>
    </location>
</feature>
<accession>A0A835T4S3</accession>
<evidence type="ECO:0000313" key="4">
    <source>
        <dbReference type="Proteomes" id="UP000613740"/>
    </source>
</evidence>
<organism evidence="3 4">
    <name type="scientific">Chlamydomonas schloesseri</name>
    <dbReference type="NCBI Taxonomy" id="2026947"/>
    <lineage>
        <taxon>Eukaryota</taxon>
        <taxon>Viridiplantae</taxon>
        <taxon>Chlorophyta</taxon>
        <taxon>core chlorophytes</taxon>
        <taxon>Chlorophyceae</taxon>
        <taxon>CS clade</taxon>
        <taxon>Chlamydomonadales</taxon>
        <taxon>Chlamydomonadaceae</taxon>
        <taxon>Chlamydomonas</taxon>
    </lineage>
</organism>